<keyword evidence="10" id="KW-1185">Reference proteome</keyword>
<dbReference type="GO" id="GO:0034551">
    <property type="term" value="P:mitochondrial respiratory chain complex III assembly"/>
    <property type="evidence" value="ECO:0007669"/>
    <property type="project" value="InterPro"/>
</dbReference>
<keyword evidence="5" id="KW-0809">Transit peptide</keyword>
<dbReference type="PANTHER" id="PTHR46749">
    <property type="entry name" value="COMPLEX III ASSEMBLY FACTOR LYRM7"/>
    <property type="match status" value="1"/>
</dbReference>
<dbReference type="InterPro" id="IPR050435">
    <property type="entry name" value="MZM1/LYRM7"/>
</dbReference>
<evidence type="ECO:0000256" key="8">
    <source>
        <dbReference type="ARBA" id="ARBA00025268"/>
    </source>
</evidence>
<dbReference type="GO" id="GO:0005759">
    <property type="term" value="C:mitochondrial matrix"/>
    <property type="evidence" value="ECO:0007669"/>
    <property type="project" value="UniProtKB-SubCell"/>
</dbReference>
<proteinExistence type="inferred from homology"/>
<comment type="caution">
    <text evidence="9">The sequence shown here is derived from an EMBL/GenBank/DDBJ whole genome shotgun (WGS) entry which is preliminary data.</text>
</comment>
<dbReference type="CDD" id="cd20267">
    <property type="entry name" value="Complex1_LYR_LYRM7"/>
    <property type="match status" value="1"/>
</dbReference>
<evidence type="ECO:0000256" key="5">
    <source>
        <dbReference type="ARBA" id="ARBA00022946"/>
    </source>
</evidence>
<dbReference type="AlphaFoldDB" id="A0A1V6SB95"/>
<dbReference type="Proteomes" id="UP000191518">
    <property type="component" value="Unassembled WGS sequence"/>
</dbReference>
<organism evidence="9 10">
    <name type="scientific">Penicillium vulpinum</name>
    <dbReference type="NCBI Taxonomy" id="29845"/>
    <lineage>
        <taxon>Eukaryota</taxon>
        <taxon>Fungi</taxon>
        <taxon>Dikarya</taxon>
        <taxon>Ascomycota</taxon>
        <taxon>Pezizomycotina</taxon>
        <taxon>Eurotiomycetes</taxon>
        <taxon>Eurotiomycetidae</taxon>
        <taxon>Eurotiales</taxon>
        <taxon>Aspergillaceae</taxon>
        <taxon>Penicillium</taxon>
    </lineage>
</organism>
<sequence length="206" mass="23341">MFLEFPDWQYRQALFLLLTCTFKFSGLVDLRSCSDNCNSYFASTPSPIAPPYLIRADHPQRQFATCASRPVSKYTQVYTSSILLCDIPIFTMATSTAAAAKSAYRQLLRSTRVVFHNDLPVLMAARQEARENFEKNRRPAVDTGMQINHAIEVANILRHNIVQGSREQGDESAKWELNIHEQIERGDNESIKIGDQDVKIHKACSS</sequence>
<dbReference type="PANTHER" id="PTHR46749:SF1">
    <property type="entry name" value="COMPLEX III ASSEMBLY FACTOR LYRM7"/>
    <property type="match status" value="1"/>
</dbReference>
<dbReference type="InterPro" id="IPR045298">
    <property type="entry name" value="Complex1_LYR_LYRM7"/>
</dbReference>
<keyword evidence="6" id="KW-0496">Mitochondrion</keyword>
<dbReference type="GO" id="GO:0044183">
    <property type="term" value="F:protein folding chaperone"/>
    <property type="evidence" value="ECO:0007669"/>
    <property type="project" value="TreeGrafter"/>
</dbReference>
<evidence type="ECO:0000256" key="3">
    <source>
        <dbReference type="ARBA" id="ARBA00011589"/>
    </source>
</evidence>
<name>A0A1V6SB95_9EURO</name>
<evidence type="ECO:0000256" key="1">
    <source>
        <dbReference type="ARBA" id="ARBA00004305"/>
    </source>
</evidence>
<gene>
    <name evidence="9" type="ORF">PENVUL_c003G01886</name>
</gene>
<evidence type="ECO:0000256" key="4">
    <source>
        <dbReference type="ARBA" id="ARBA00015108"/>
    </source>
</evidence>
<dbReference type="EMBL" id="MDYP01000003">
    <property type="protein sequence ID" value="OQE11040.1"/>
    <property type="molecule type" value="Genomic_DNA"/>
</dbReference>
<accession>A0A1V6SB95</accession>
<comment type="similarity">
    <text evidence="2">Belongs to the complex I LYR family. MZM1 subfamily.</text>
</comment>
<protein>
    <recommendedName>
        <fullName evidence="4">Mitochondrial zinc maintenance protein 1, mitochondrial</fullName>
    </recommendedName>
</protein>
<evidence type="ECO:0000313" key="9">
    <source>
        <dbReference type="EMBL" id="OQE11040.1"/>
    </source>
</evidence>
<evidence type="ECO:0000256" key="7">
    <source>
        <dbReference type="ARBA" id="ARBA00023186"/>
    </source>
</evidence>
<comment type="function">
    <text evidence="8">Assembly factor required for Rieske Fe-S protein RIP1 incorporation into the cytochrome b-c1 (CIII) complex. Functions as a chaperone, binding to this subunit within the mitochondrial matrix and stabilizing it prior to its translocation and insertion into the late CIII dimeric intermediate within the mitochondrial inner membrane. Modulates the mitochondrial matrix zinc pool.</text>
</comment>
<dbReference type="STRING" id="29845.A0A1V6SB95"/>
<evidence type="ECO:0000256" key="2">
    <source>
        <dbReference type="ARBA" id="ARBA00009949"/>
    </source>
</evidence>
<keyword evidence="7" id="KW-0143">Chaperone</keyword>
<reference evidence="10" key="1">
    <citation type="journal article" date="2017" name="Nat. Microbiol.">
        <title>Global analysis of biosynthetic gene clusters reveals vast potential of secondary metabolite production in Penicillium species.</title>
        <authorList>
            <person name="Nielsen J.C."/>
            <person name="Grijseels S."/>
            <person name="Prigent S."/>
            <person name="Ji B."/>
            <person name="Dainat J."/>
            <person name="Nielsen K.F."/>
            <person name="Frisvad J.C."/>
            <person name="Workman M."/>
            <person name="Nielsen J."/>
        </authorList>
    </citation>
    <scope>NUCLEOTIDE SEQUENCE [LARGE SCALE GENOMIC DNA]</scope>
    <source>
        <strain evidence="10">IBT 29486</strain>
    </source>
</reference>
<evidence type="ECO:0000256" key="6">
    <source>
        <dbReference type="ARBA" id="ARBA00023128"/>
    </source>
</evidence>
<comment type="subunit">
    <text evidence="3">Interacts with RIP1.</text>
</comment>
<evidence type="ECO:0000313" key="10">
    <source>
        <dbReference type="Proteomes" id="UP000191518"/>
    </source>
</evidence>
<comment type="subcellular location">
    <subcellularLocation>
        <location evidence="1">Mitochondrion matrix</location>
    </subcellularLocation>
</comment>